<dbReference type="EMBL" id="LN899821">
    <property type="protein sequence ID" value="CUV20132.1"/>
    <property type="molecule type" value="Genomic_DNA"/>
</dbReference>
<organism evidence="1">
    <name type="scientific">Ralstonia solanacearum</name>
    <name type="common">Pseudomonas solanacearum</name>
    <dbReference type="NCBI Taxonomy" id="305"/>
    <lineage>
        <taxon>Bacteria</taxon>
        <taxon>Pseudomonadati</taxon>
        <taxon>Pseudomonadota</taxon>
        <taxon>Betaproteobacteria</taxon>
        <taxon>Burkholderiales</taxon>
        <taxon>Burkholderiaceae</taxon>
        <taxon>Ralstonia</taxon>
        <taxon>Ralstonia solanacearum species complex</taxon>
    </lineage>
</organism>
<dbReference type="AlphaFoldDB" id="A0A0S4UD51"/>
<gene>
    <name evidence="1" type="ORF">PSS4_v1_1350004</name>
</gene>
<reference evidence="1" key="1">
    <citation type="submission" date="2015-10" db="EMBL/GenBank/DDBJ databases">
        <authorList>
            <person name="Gilbert D.G."/>
        </authorList>
    </citation>
    <scope>NUCLEOTIDE SEQUENCE</scope>
    <source>
        <strain evidence="1">Phyl III-seqv23</strain>
    </source>
</reference>
<accession>A0A0S4UD51</accession>
<evidence type="ECO:0000313" key="1">
    <source>
        <dbReference type="EMBL" id="CUV20132.1"/>
    </source>
</evidence>
<sequence>MPQGIVSGLIPHLASAASSIPHLSGRRRVTEQLTFLDAFPHQRSDIAGRFCWRECSHIYGPCTTAFGLSSLARCFSGKR</sequence>
<protein>
    <submittedName>
        <fullName evidence="1">Uncharacterized protein</fullName>
    </submittedName>
</protein>
<name>A0A0S4UD51_RALSL</name>
<proteinExistence type="predicted"/>